<dbReference type="CDD" id="cd01392">
    <property type="entry name" value="HTH_LacI"/>
    <property type="match status" value="1"/>
</dbReference>
<accession>A0A839K483</accession>
<dbReference type="SUPFAM" id="SSF53822">
    <property type="entry name" value="Periplasmic binding protein-like I"/>
    <property type="match status" value="1"/>
</dbReference>
<dbReference type="InterPro" id="IPR010982">
    <property type="entry name" value="Lambda_DNA-bd_dom_sf"/>
</dbReference>
<dbReference type="SMART" id="SM00354">
    <property type="entry name" value="HTH_LACI"/>
    <property type="match status" value="1"/>
</dbReference>
<dbReference type="GO" id="GO:0000976">
    <property type="term" value="F:transcription cis-regulatory region binding"/>
    <property type="evidence" value="ECO:0007669"/>
    <property type="project" value="TreeGrafter"/>
</dbReference>
<dbReference type="Pfam" id="PF00356">
    <property type="entry name" value="LacI"/>
    <property type="match status" value="1"/>
</dbReference>
<dbReference type="AlphaFoldDB" id="A0A839K483"/>
<protein>
    <submittedName>
        <fullName evidence="5">LacI family DNA-binding transcriptional regulator</fullName>
    </submittedName>
</protein>
<dbReference type="PANTHER" id="PTHR30146:SF24">
    <property type="entry name" value="XYLOSE OPERON REGULATORY PROTEIN"/>
    <property type="match status" value="1"/>
</dbReference>
<dbReference type="EMBL" id="JACEGA010000001">
    <property type="protein sequence ID" value="MBB2183849.1"/>
    <property type="molecule type" value="Genomic_DNA"/>
</dbReference>
<feature type="domain" description="HTH lacI-type" evidence="4">
    <location>
        <begin position="10"/>
        <end position="67"/>
    </location>
</feature>
<proteinExistence type="predicted"/>
<sequence length="350" mass="39507">MENKKSTATVQIKQIAERLGLSSGTVSIVLNGRGDQMRISKTTQKLVEDMAREMNYQPNIYARRLRKSAEEEAPYIIALFWREEYLDDLLGQFLKGLYRAIKESNLAIELVLQPYDFGNLEKYKSSINSNHFNGAIIGGISNEDQQFLEQNDFDIPIVLVGRNTKKYNSVMIDYYDAGESCANLFYARNHKTVGLIGLSTKGKSAQLIELAFKECCKEKNIHIDDNYISYCKERNYASGYESTIKILSNKIKPTALFVMDGRNAAGVLNACKSAGLNIPADIEILVFGDNEYFNYSNPTITTIQQPMLQFAESSLNMLLVSLKNKVDIPMVQELAPIYNFRESCGGFYSN</sequence>
<keyword evidence="1" id="KW-0805">Transcription regulation</keyword>
<dbReference type="SUPFAM" id="SSF47413">
    <property type="entry name" value="lambda repressor-like DNA-binding domains"/>
    <property type="match status" value="1"/>
</dbReference>
<keyword evidence="2 5" id="KW-0238">DNA-binding</keyword>
<keyword evidence="6" id="KW-1185">Reference proteome</keyword>
<dbReference type="Proteomes" id="UP000574276">
    <property type="component" value="Unassembled WGS sequence"/>
</dbReference>
<dbReference type="GO" id="GO:0003700">
    <property type="term" value="F:DNA-binding transcription factor activity"/>
    <property type="evidence" value="ECO:0007669"/>
    <property type="project" value="TreeGrafter"/>
</dbReference>
<gene>
    <name evidence="5" type="ORF">H0486_13300</name>
</gene>
<dbReference type="Gene3D" id="1.10.260.40">
    <property type="entry name" value="lambda repressor-like DNA-binding domains"/>
    <property type="match status" value="1"/>
</dbReference>
<dbReference type="Gene3D" id="3.40.50.2300">
    <property type="match status" value="2"/>
</dbReference>
<comment type="caution">
    <text evidence="5">The sequence shown here is derived from an EMBL/GenBank/DDBJ whole genome shotgun (WGS) entry which is preliminary data.</text>
</comment>
<evidence type="ECO:0000256" key="3">
    <source>
        <dbReference type="ARBA" id="ARBA00023163"/>
    </source>
</evidence>
<dbReference type="PROSITE" id="PS50932">
    <property type="entry name" value="HTH_LACI_2"/>
    <property type="match status" value="1"/>
</dbReference>
<dbReference type="InterPro" id="IPR000843">
    <property type="entry name" value="HTH_LacI"/>
</dbReference>
<dbReference type="InterPro" id="IPR046335">
    <property type="entry name" value="LacI/GalR-like_sensor"/>
</dbReference>
<evidence type="ECO:0000256" key="1">
    <source>
        <dbReference type="ARBA" id="ARBA00023015"/>
    </source>
</evidence>
<name>A0A839K483_9FIRM</name>
<organism evidence="5 6">
    <name type="scientific">Variimorphobacter saccharofermentans</name>
    <dbReference type="NCBI Taxonomy" id="2755051"/>
    <lineage>
        <taxon>Bacteria</taxon>
        <taxon>Bacillati</taxon>
        <taxon>Bacillota</taxon>
        <taxon>Clostridia</taxon>
        <taxon>Lachnospirales</taxon>
        <taxon>Lachnospiraceae</taxon>
        <taxon>Variimorphobacter</taxon>
    </lineage>
</organism>
<dbReference type="PANTHER" id="PTHR30146">
    <property type="entry name" value="LACI-RELATED TRANSCRIPTIONAL REPRESSOR"/>
    <property type="match status" value="1"/>
</dbReference>
<dbReference type="InterPro" id="IPR028082">
    <property type="entry name" value="Peripla_BP_I"/>
</dbReference>
<dbReference type="Pfam" id="PF13377">
    <property type="entry name" value="Peripla_BP_3"/>
    <property type="match status" value="1"/>
</dbReference>
<evidence type="ECO:0000259" key="4">
    <source>
        <dbReference type="PROSITE" id="PS50932"/>
    </source>
</evidence>
<dbReference type="RefSeq" id="WP_228353468.1">
    <property type="nucleotide sequence ID" value="NZ_JACEGA010000001.1"/>
</dbReference>
<keyword evidence="3" id="KW-0804">Transcription</keyword>
<evidence type="ECO:0000313" key="5">
    <source>
        <dbReference type="EMBL" id="MBB2183849.1"/>
    </source>
</evidence>
<reference evidence="5 6" key="1">
    <citation type="submission" date="2020-07" db="EMBL/GenBank/DDBJ databases">
        <title>Characterization and genome sequencing of isolate MD1, a novel member within the family Lachnospiraceae.</title>
        <authorList>
            <person name="Rettenmaier R."/>
            <person name="Di Bello L."/>
            <person name="Zinser C."/>
            <person name="Scheitz K."/>
            <person name="Liebl W."/>
            <person name="Zverlov V."/>
        </authorList>
    </citation>
    <scope>NUCLEOTIDE SEQUENCE [LARGE SCALE GENOMIC DNA]</scope>
    <source>
        <strain evidence="5 6">MD1</strain>
    </source>
</reference>
<evidence type="ECO:0000313" key="6">
    <source>
        <dbReference type="Proteomes" id="UP000574276"/>
    </source>
</evidence>
<evidence type="ECO:0000256" key="2">
    <source>
        <dbReference type="ARBA" id="ARBA00023125"/>
    </source>
</evidence>